<comment type="caution">
    <text evidence="1">The sequence shown here is derived from an EMBL/GenBank/DDBJ whole genome shotgun (WGS) entry which is preliminary data.</text>
</comment>
<gene>
    <name evidence="1" type="ORF">BAE44_0000060</name>
</gene>
<keyword evidence="2" id="KW-1185">Reference proteome</keyword>
<dbReference type="OrthoDB" id="677550at2759"/>
<reference evidence="1 2" key="1">
    <citation type="submission" date="2016-09" db="EMBL/GenBank/DDBJ databases">
        <title>The draft genome of Dichanthelium oligosanthes: A C3 panicoid grass species.</title>
        <authorList>
            <person name="Studer A.J."/>
            <person name="Schnable J.C."/>
            <person name="Brutnell T.P."/>
        </authorList>
    </citation>
    <scope>NUCLEOTIDE SEQUENCE [LARGE SCALE GENOMIC DNA]</scope>
    <source>
        <strain evidence="2">cv. Kellogg 1175</strain>
        <tissue evidence="1">Leaf</tissue>
    </source>
</reference>
<accession>A0A1E5WNE5</accession>
<organism evidence="1 2">
    <name type="scientific">Dichanthelium oligosanthes</name>
    <dbReference type="NCBI Taxonomy" id="888268"/>
    <lineage>
        <taxon>Eukaryota</taxon>
        <taxon>Viridiplantae</taxon>
        <taxon>Streptophyta</taxon>
        <taxon>Embryophyta</taxon>
        <taxon>Tracheophyta</taxon>
        <taxon>Spermatophyta</taxon>
        <taxon>Magnoliopsida</taxon>
        <taxon>Liliopsida</taxon>
        <taxon>Poales</taxon>
        <taxon>Poaceae</taxon>
        <taxon>PACMAD clade</taxon>
        <taxon>Panicoideae</taxon>
        <taxon>Panicodae</taxon>
        <taxon>Paniceae</taxon>
        <taxon>Dichantheliinae</taxon>
        <taxon>Dichanthelium</taxon>
    </lineage>
</organism>
<evidence type="ECO:0000313" key="2">
    <source>
        <dbReference type="Proteomes" id="UP000095767"/>
    </source>
</evidence>
<dbReference type="AlphaFoldDB" id="A0A1E5WNE5"/>
<proteinExistence type="predicted"/>
<dbReference type="EMBL" id="LWDX02000164">
    <property type="protein sequence ID" value="OEL38921.1"/>
    <property type="molecule type" value="Genomic_DNA"/>
</dbReference>
<protein>
    <submittedName>
        <fullName evidence="1">Uncharacterized protein</fullName>
    </submittedName>
</protein>
<sequence length="69" mass="8002">MVAKTRRQSFDSMAWLVAWSFWREGNNRVHNRVALQPVGPAAQILEEVRLWALAGFRGLQVLLRIRQLS</sequence>
<evidence type="ECO:0000313" key="1">
    <source>
        <dbReference type="EMBL" id="OEL38921.1"/>
    </source>
</evidence>
<name>A0A1E5WNE5_9POAL</name>
<dbReference type="Proteomes" id="UP000095767">
    <property type="component" value="Unassembled WGS sequence"/>
</dbReference>